<evidence type="ECO:0000256" key="4">
    <source>
        <dbReference type="ARBA" id="ARBA00022454"/>
    </source>
</evidence>
<dbReference type="PANTHER" id="PTHR48208:SF2">
    <property type="entry name" value="CENTROMERE PROTEIN I"/>
    <property type="match status" value="1"/>
</dbReference>
<keyword evidence="6" id="KW-0137">Centromere</keyword>
<evidence type="ECO:0000313" key="7">
    <source>
        <dbReference type="EMBL" id="CAB4012040.1"/>
    </source>
</evidence>
<dbReference type="PANTHER" id="PTHR48208">
    <property type="entry name" value="CENTROMERE PROTEIN I"/>
    <property type="match status" value="1"/>
</dbReference>
<evidence type="ECO:0000256" key="1">
    <source>
        <dbReference type="ARBA" id="ARBA00004123"/>
    </source>
</evidence>
<dbReference type="GO" id="GO:0000070">
    <property type="term" value="P:mitotic sister chromatid segregation"/>
    <property type="evidence" value="ECO:0007669"/>
    <property type="project" value="TreeGrafter"/>
</dbReference>
<organism evidence="7 8">
    <name type="scientific">Paramuricea clavata</name>
    <name type="common">Red gorgonian</name>
    <name type="synonym">Violescent sea-whip</name>
    <dbReference type="NCBI Taxonomy" id="317549"/>
    <lineage>
        <taxon>Eukaryota</taxon>
        <taxon>Metazoa</taxon>
        <taxon>Cnidaria</taxon>
        <taxon>Anthozoa</taxon>
        <taxon>Octocorallia</taxon>
        <taxon>Malacalcyonacea</taxon>
        <taxon>Plexauridae</taxon>
        <taxon>Paramuricea</taxon>
    </lineage>
</organism>
<dbReference type="Pfam" id="PF07778">
    <property type="entry name" value="CENP-I"/>
    <property type="match status" value="1"/>
</dbReference>
<keyword evidence="8" id="KW-1185">Reference proteome</keyword>
<evidence type="ECO:0000256" key="2">
    <source>
        <dbReference type="ARBA" id="ARBA00004584"/>
    </source>
</evidence>
<name>A0A7D9IS30_PARCT</name>
<keyword evidence="5" id="KW-0539">Nucleus</keyword>
<evidence type="ECO:0000256" key="3">
    <source>
        <dbReference type="ARBA" id="ARBA00005470"/>
    </source>
</evidence>
<keyword evidence="4" id="KW-0158">Chromosome</keyword>
<dbReference type="GO" id="GO:0005634">
    <property type="term" value="C:nucleus"/>
    <property type="evidence" value="ECO:0007669"/>
    <property type="project" value="UniProtKB-SubCell"/>
</dbReference>
<dbReference type="Proteomes" id="UP001152795">
    <property type="component" value="Unassembled WGS sequence"/>
</dbReference>
<protein>
    <submittedName>
        <fullName evidence="7">Centromere I-like</fullName>
    </submittedName>
</protein>
<evidence type="ECO:0000256" key="5">
    <source>
        <dbReference type="ARBA" id="ARBA00023242"/>
    </source>
</evidence>
<dbReference type="GO" id="GO:0034080">
    <property type="term" value="P:CENP-A containing chromatin assembly"/>
    <property type="evidence" value="ECO:0007669"/>
    <property type="project" value="TreeGrafter"/>
</dbReference>
<dbReference type="EMBL" id="CACRXK020007356">
    <property type="protein sequence ID" value="CAB4012040.1"/>
    <property type="molecule type" value="Genomic_DNA"/>
</dbReference>
<proteinExistence type="inferred from homology"/>
<gene>
    <name evidence="7" type="ORF">PACLA_8A010815</name>
</gene>
<evidence type="ECO:0000313" key="8">
    <source>
        <dbReference type="Proteomes" id="UP001152795"/>
    </source>
</evidence>
<reference evidence="7" key="1">
    <citation type="submission" date="2020-04" db="EMBL/GenBank/DDBJ databases">
        <authorList>
            <person name="Alioto T."/>
            <person name="Alioto T."/>
            <person name="Gomez Garrido J."/>
        </authorList>
    </citation>
    <scope>NUCLEOTIDE SEQUENCE</scope>
    <source>
        <strain evidence="7">A484AB</strain>
    </source>
</reference>
<comment type="caution">
    <text evidence="7">The sequence shown here is derived from an EMBL/GenBank/DDBJ whole genome shotgun (WGS) entry which is preliminary data.</text>
</comment>
<dbReference type="OrthoDB" id="6347512at2759"/>
<dbReference type="AlphaFoldDB" id="A0A7D9IS30"/>
<accession>A0A7D9IS30</accession>
<dbReference type="InterPro" id="IPR012485">
    <property type="entry name" value="CENP-I"/>
</dbReference>
<comment type="similarity">
    <text evidence="3">Belongs to the CENP-I/CTF3 family.</text>
</comment>
<evidence type="ECO:0000256" key="6">
    <source>
        <dbReference type="ARBA" id="ARBA00023328"/>
    </source>
</evidence>
<dbReference type="GO" id="GO:0000939">
    <property type="term" value="C:inner kinetochore"/>
    <property type="evidence" value="ECO:0007669"/>
    <property type="project" value="TreeGrafter"/>
</dbReference>
<sequence length="348" mass="40043">MQNTRVTLDQITSFKDFLKHIDKLQFPNQMGCILESRYLQHLLVVTQNEAAVIRLNFWLQQALYEELVCAPSGVTRERVTKFLEALLNFVSFYQKPLASLESCLAQYLLTWNGVDYQTLIFLLVSQLQIKPFQKLNDLVLEPIRKLFFCSSVEFKCQVLSCLTEMLLTLARSTLVTAMEEDKPSQSTSATPLSVNDLPMSNNETRETCLVIKGLIGFVNRICTVASQMESDHILLQHCILCFFEQVSILHKNYPSVWLFYIPSSAIIYRLLFASNPMAVSRLCNLIVNYKETFESLKRAQLSSAEGDVFDGLENVDRFNRHLLDISDSIWRNKAFEDRSKSLCYNIPR</sequence>
<comment type="subcellular location">
    <subcellularLocation>
        <location evidence="2">Chromosome</location>
        <location evidence="2">Centromere</location>
    </subcellularLocation>
    <subcellularLocation>
        <location evidence="1">Nucleus</location>
    </subcellularLocation>
</comment>